<dbReference type="GO" id="GO:0004343">
    <property type="term" value="F:glucosamine 6-phosphate N-acetyltransferase activity"/>
    <property type="evidence" value="ECO:0007669"/>
    <property type="project" value="UniProtKB-UniRule"/>
</dbReference>
<dbReference type="Ensembl" id="ENSJJAT00000028334.1">
    <property type="protein sequence ID" value="ENSJJAP00000021778.1"/>
    <property type="gene ID" value="ENSJJAG00000022043.1"/>
</dbReference>
<comment type="pathway">
    <text evidence="1">Nucleotide-sugar biosynthesis; UDP-N-acetyl-alpha-D-glucosamine biosynthesis; N-acetyl-alpha-D-glucosamine 1-phosphate from alpha-D-glucosamine 6-phosphate (route I): step 1/2.</text>
</comment>
<comment type="similarity">
    <text evidence="1">Belongs to the acetyltransferase family. GNA1 subfamily.</text>
</comment>
<keyword evidence="3" id="KW-1185">Reference proteome</keyword>
<dbReference type="GeneTree" id="ENSGT00390000008666"/>
<evidence type="ECO:0000313" key="2">
    <source>
        <dbReference type="Ensembl" id="ENSJJAP00000021778.1"/>
    </source>
</evidence>
<dbReference type="SUPFAM" id="SSF55729">
    <property type="entry name" value="Acyl-CoA N-acyltransferases (Nat)"/>
    <property type="match status" value="1"/>
</dbReference>
<reference evidence="2" key="1">
    <citation type="submission" date="2025-08" db="UniProtKB">
        <authorList>
            <consortium name="Ensembl"/>
        </authorList>
    </citation>
    <scope>IDENTIFICATION</scope>
</reference>
<keyword evidence="1" id="KW-0808">Transferase</keyword>
<sequence length="114" mass="12966">MKLLSLTQHMKKSGDYDVTVVEDVTLGQIIATATLITEHKCIHSCAKRGRVEEGVVSNEHRGKELCQFLSTHNLLSKKLNCYKIALECLPQNVGFYKKFGYTVSEKNMCQRFLK</sequence>
<dbReference type="UniPathway" id="UPA00113">
    <property type="reaction ID" value="UER00529"/>
</dbReference>
<dbReference type="EC" id="2.3.1.4" evidence="1"/>
<dbReference type="Proteomes" id="UP000694385">
    <property type="component" value="Unassembled WGS sequence"/>
</dbReference>
<proteinExistence type="inferred from homology"/>
<dbReference type="Gene3D" id="3.40.630.30">
    <property type="match status" value="1"/>
</dbReference>
<dbReference type="AlphaFoldDB" id="A0A8C5P4M8"/>
<accession>A0A8C5P4M8</accession>
<dbReference type="InterPro" id="IPR016181">
    <property type="entry name" value="Acyl_CoA_acyltransferase"/>
</dbReference>
<name>A0A8C5P4M8_JACJA</name>
<dbReference type="PANTHER" id="PTHR13355">
    <property type="entry name" value="GLUCOSAMINE 6-PHOSPHATE N-ACETYLTRANSFERASE"/>
    <property type="match status" value="1"/>
</dbReference>
<dbReference type="PANTHER" id="PTHR13355:SF11">
    <property type="entry name" value="GLUCOSAMINE 6-PHOSPHATE N-ACETYLTRANSFERASE"/>
    <property type="match status" value="1"/>
</dbReference>
<reference evidence="2" key="2">
    <citation type="submission" date="2025-09" db="UniProtKB">
        <authorList>
            <consortium name="Ensembl"/>
        </authorList>
    </citation>
    <scope>IDENTIFICATION</scope>
</reference>
<dbReference type="GO" id="GO:0006048">
    <property type="term" value="P:UDP-N-acetylglucosamine biosynthetic process"/>
    <property type="evidence" value="ECO:0007669"/>
    <property type="project" value="UniProtKB-UniRule"/>
</dbReference>
<dbReference type="InterPro" id="IPR039143">
    <property type="entry name" value="GNPNAT1-like"/>
</dbReference>
<comment type="subunit">
    <text evidence="1">Homodimer.</text>
</comment>
<evidence type="ECO:0000256" key="1">
    <source>
        <dbReference type="RuleBase" id="RU365086"/>
    </source>
</evidence>
<organism evidence="2 3">
    <name type="scientific">Jaculus jaculus</name>
    <name type="common">Lesser Egyptian jerboa</name>
    <dbReference type="NCBI Taxonomy" id="51337"/>
    <lineage>
        <taxon>Eukaryota</taxon>
        <taxon>Metazoa</taxon>
        <taxon>Chordata</taxon>
        <taxon>Craniata</taxon>
        <taxon>Vertebrata</taxon>
        <taxon>Euteleostomi</taxon>
        <taxon>Mammalia</taxon>
        <taxon>Eutheria</taxon>
        <taxon>Euarchontoglires</taxon>
        <taxon>Glires</taxon>
        <taxon>Rodentia</taxon>
        <taxon>Myomorpha</taxon>
        <taxon>Dipodoidea</taxon>
        <taxon>Dipodidae</taxon>
        <taxon>Dipodinae</taxon>
        <taxon>Jaculus</taxon>
    </lineage>
</organism>
<keyword evidence="1" id="KW-0012">Acyltransferase</keyword>
<evidence type="ECO:0000313" key="3">
    <source>
        <dbReference type="Proteomes" id="UP000694385"/>
    </source>
</evidence>
<protein>
    <recommendedName>
        <fullName evidence="1">Glucosamine 6-phosphate N-acetyltransferase</fullName>
        <ecNumber evidence="1">2.3.1.4</ecNumber>
    </recommendedName>
</protein>
<comment type="catalytic activity">
    <reaction evidence="1">
        <text>D-glucosamine 6-phosphate + acetyl-CoA = N-acetyl-D-glucosamine 6-phosphate + CoA + H(+)</text>
        <dbReference type="Rhea" id="RHEA:10292"/>
        <dbReference type="ChEBI" id="CHEBI:15378"/>
        <dbReference type="ChEBI" id="CHEBI:57287"/>
        <dbReference type="ChEBI" id="CHEBI:57288"/>
        <dbReference type="ChEBI" id="CHEBI:57513"/>
        <dbReference type="ChEBI" id="CHEBI:58725"/>
        <dbReference type="EC" id="2.3.1.4"/>
    </reaction>
</comment>